<accession>A0ABQ2NMP8</accession>
<dbReference type="Proteomes" id="UP000620064">
    <property type="component" value="Unassembled WGS sequence"/>
</dbReference>
<dbReference type="Gene3D" id="2.60.120.10">
    <property type="entry name" value="Jelly Rolls"/>
    <property type="match status" value="1"/>
</dbReference>
<dbReference type="SMART" id="SM00342">
    <property type="entry name" value="HTH_ARAC"/>
    <property type="match status" value="1"/>
</dbReference>
<name>A0ABQ2NMP8_9FLAO</name>
<evidence type="ECO:0000256" key="1">
    <source>
        <dbReference type="ARBA" id="ARBA00023015"/>
    </source>
</evidence>
<dbReference type="Pfam" id="PF12833">
    <property type="entry name" value="HTH_18"/>
    <property type="match status" value="1"/>
</dbReference>
<dbReference type="InterPro" id="IPR018060">
    <property type="entry name" value="HTH_AraC"/>
</dbReference>
<evidence type="ECO:0000259" key="4">
    <source>
        <dbReference type="PROSITE" id="PS01124"/>
    </source>
</evidence>
<keyword evidence="1" id="KW-0805">Transcription regulation</keyword>
<dbReference type="PRINTS" id="PR00032">
    <property type="entry name" value="HTHARAC"/>
</dbReference>
<dbReference type="PROSITE" id="PS01124">
    <property type="entry name" value="HTH_ARAC_FAMILY_2"/>
    <property type="match status" value="1"/>
</dbReference>
<dbReference type="PROSITE" id="PS00041">
    <property type="entry name" value="HTH_ARAC_FAMILY_1"/>
    <property type="match status" value="1"/>
</dbReference>
<gene>
    <name evidence="5" type="ORF">GCM10010992_24110</name>
</gene>
<dbReference type="Pfam" id="PF02311">
    <property type="entry name" value="AraC_binding"/>
    <property type="match status" value="1"/>
</dbReference>
<keyword evidence="3" id="KW-0804">Transcription</keyword>
<dbReference type="InterPro" id="IPR014710">
    <property type="entry name" value="RmlC-like_jellyroll"/>
</dbReference>
<dbReference type="Gene3D" id="1.10.10.60">
    <property type="entry name" value="Homeodomain-like"/>
    <property type="match status" value="2"/>
</dbReference>
<evidence type="ECO:0000313" key="5">
    <source>
        <dbReference type="EMBL" id="GGP05927.1"/>
    </source>
</evidence>
<dbReference type="PANTHER" id="PTHR43280">
    <property type="entry name" value="ARAC-FAMILY TRANSCRIPTIONAL REGULATOR"/>
    <property type="match status" value="1"/>
</dbReference>
<protein>
    <submittedName>
        <fullName evidence="5">Transcription regulator</fullName>
    </submittedName>
</protein>
<dbReference type="EMBL" id="BMLV01000006">
    <property type="protein sequence ID" value="GGP05927.1"/>
    <property type="molecule type" value="Genomic_DNA"/>
</dbReference>
<feature type="domain" description="HTH araC/xylS-type" evidence="4">
    <location>
        <begin position="181"/>
        <end position="281"/>
    </location>
</feature>
<dbReference type="InterPro" id="IPR037923">
    <property type="entry name" value="HTH-like"/>
</dbReference>
<keyword evidence="2" id="KW-0238">DNA-binding</keyword>
<dbReference type="PANTHER" id="PTHR43280:SF34">
    <property type="entry name" value="ARAC-FAMILY TRANSCRIPTIONAL REGULATOR"/>
    <property type="match status" value="1"/>
</dbReference>
<dbReference type="SUPFAM" id="SSF46689">
    <property type="entry name" value="Homeodomain-like"/>
    <property type="match status" value="1"/>
</dbReference>
<sequence>MLMQRIVNFRTFNVFSIEKDVWDIDYHNHNFYEIILIEQGEGIHHLNQVKFNYKKNDVFLLTPSDAHSFEIHQKTKFIYIKYTEQFLLDALTLENNKNWKEALQLTLYQKPLLYESIIKDEKEAENLLQLAKILEIEFQSKNTYSNEILKNLYATVMTIIVRNLYKNGSEKWVTLEGEKIEKILSYINIYTLDNDKMKIENLAKQFLMSKNYISLYVKKNTGFSIQNHIIQNKITIAERLLKQGKLNINEISSHLGFNDASHFHKIFKKYKNVSPSEWRSK</sequence>
<dbReference type="InterPro" id="IPR009057">
    <property type="entry name" value="Homeodomain-like_sf"/>
</dbReference>
<proteinExistence type="predicted"/>
<reference evidence="6" key="1">
    <citation type="journal article" date="2019" name="Int. J. Syst. Evol. Microbiol.">
        <title>The Global Catalogue of Microorganisms (GCM) 10K type strain sequencing project: providing services to taxonomists for standard genome sequencing and annotation.</title>
        <authorList>
            <consortium name="The Broad Institute Genomics Platform"/>
            <consortium name="The Broad Institute Genome Sequencing Center for Infectious Disease"/>
            <person name="Wu L."/>
            <person name="Ma J."/>
        </authorList>
    </citation>
    <scope>NUCLEOTIDE SEQUENCE [LARGE SCALE GENOMIC DNA]</scope>
    <source>
        <strain evidence="6">CGMCC 1.7656</strain>
    </source>
</reference>
<dbReference type="InterPro" id="IPR020449">
    <property type="entry name" value="Tscrpt_reg_AraC-type_HTH"/>
</dbReference>
<organism evidence="5 6">
    <name type="scientific">Cloacibacterium rupense</name>
    <dbReference type="NCBI Taxonomy" id="517423"/>
    <lineage>
        <taxon>Bacteria</taxon>
        <taxon>Pseudomonadati</taxon>
        <taxon>Bacteroidota</taxon>
        <taxon>Flavobacteriia</taxon>
        <taxon>Flavobacteriales</taxon>
        <taxon>Weeksellaceae</taxon>
    </lineage>
</organism>
<dbReference type="InterPro" id="IPR003313">
    <property type="entry name" value="AraC-bd"/>
</dbReference>
<evidence type="ECO:0000256" key="2">
    <source>
        <dbReference type="ARBA" id="ARBA00023125"/>
    </source>
</evidence>
<keyword evidence="6" id="KW-1185">Reference proteome</keyword>
<evidence type="ECO:0000256" key="3">
    <source>
        <dbReference type="ARBA" id="ARBA00023163"/>
    </source>
</evidence>
<dbReference type="InterPro" id="IPR018062">
    <property type="entry name" value="HTH_AraC-typ_CS"/>
</dbReference>
<comment type="caution">
    <text evidence="5">The sequence shown here is derived from an EMBL/GenBank/DDBJ whole genome shotgun (WGS) entry which is preliminary data.</text>
</comment>
<dbReference type="SUPFAM" id="SSF51215">
    <property type="entry name" value="Regulatory protein AraC"/>
    <property type="match status" value="1"/>
</dbReference>
<evidence type="ECO:0000313" key="6">
    <source>
        <dbReference type="Proteomes" id="UP000620064"/>
    </source>
</evidence>